<sequence length="202" mass="23116">MEGSTPREGRAARNGWFWSRHRLSGLGPQVLVRLTEEISNLPVFVSSDRFGGQVQRQAMQETVTTFLRRLLRDIQDLTGAWFSRQPDPDQLEELDVVERCVWALILLQGELIPGLRHRCLMCNKAPEEVAIQEIFRTPASVGVRLDDTHSTCGYWTMMELSLTPYRRDCDAPKLCPSHDFMFTSALNAVFRVVPRHDIDSET</sequence>
<organism evidence="1 2">
    <name type="scientific">Ceratodon purpureus</name>
    <name type="common">Fire moss</name>
    <name type="synonym">Dicranum purpureum</name>
    <dbReference type="NCBI Taxonomy" id="3225"/>
    <lineage>
        <taxon>Eukaryota</taxon>
        <taxon>Viridiplantae</taxon>
        <taxon>Streptophyta</taxon>
        <taxon>Embryophyta</taxon>
        <taxon>Bryophyta</taxon>
        <taxon>Bryophytina</taxon>
        <taxon>Bryopsida</taxon>
        <taxon>Dicranidae</taxon>
        <taxon>Pseudoditrichales</taxon>
        <taxon>Ditrichaceae</taxon>
        <taxon>Ceratodon</taxon>
    </lineage>
</organism>
<comment type="caution">
    <text evidence="1">The sequence shown here is derived from an EMBL/GenBank/DDBJ whole genome shotgun (WGS) entry which is preliminary data.</text>
</comment>
<keyword evidence="2" id="KW-1185">Reference proteome</keyword>
<proteinExistence type="predicted"/>
<name>A0A8T0HFV6_CERPU</name>
<reference evidence="1 2" key="1">
    <citation type="submission" date="2020-06" db="EMBL/GenBank/DDBJ databases">
        <title>WGS assembly of Ceratodon purpureus strain R40.</title>
        <authorList>
            <person name="Carey S.B."/>
            <person name="Jenkins J."/>
            <person name="Shu S."/>
            <person name="Lovell J.T."/>
            <person name="Sreedasyam A."/>
            <person name="Maumus F."/>
            <person name="Tiley G.P."/>
            <person name="Fernandez-Pozo N."/>
            <person name="Barry K."/>
            <person name="Chen C."/>
            <person name="Wang M."/>
            <person name="Lipzen A."/>
            <person name="Daum C."/>
            <person name="Saski C.A."/>
            <person name="Payton A.C."/>
            <person name="Mcbreen J.C."/>
            <person name="Conrad R.E."/>
            <person name="Kollar L.M."/>
            <person name="Olsson S."/>
            <person name="Huttunen S."/>
            <person name="Landis J.B."/>
            <person name="Wickett N.J."/>
            <person name="Johnson M.G."/>
            <person name="Rensing S.A."/>
            <person name="Grimwood J."/>
            <person name="Schmutz J."/>
            <person name="Mcdaniel S.F."/>
        </authorList>
    </citation>
    <scope>NUCLEOTIDE SEQUENCE [LARGE SCALE GENOMIC DNA]</scope>
    <source>
        <strain evidence="1 2">R40</strain>
    </source>
</reference>
<dbReference type="EMBL" id="CM026427">
    <property type="protein sequence ID" value="KAG0569835.1"/>
    <property type="molecule type" value="Genomic_DNA"/>
</dbReference>
<evidence type="ECO:0000313" key="2">
    <source>
        <dbReference type="Proteomes" id="UP000822688"/>
    </source>
</evidence>
<gene>
    <name evidence="1" type="ORF">KC19_6G119200</name>
</gene>
<dbReference type="AlphaFoldDB" id="A0A8T0HFV6"/>
<dbReference type="Proteomes" id="UP000822688">
    <property type="component" value="Chromosome 6"/>
</dbReference>
<evidence type="ECO:0000313" key="1">
    <source>
        <dbReference type="EMBL" id="KAG0569835.1"/>
    </source>
</evidence>
<protein>
    <submittedName>
        <fullName evidence="1">Uncharacterized protein</fullName>
    </submittedName>
</protein>
<accession>A0A8T0HFV6</accession>